<evidence type="ECO:0000313" key="8">
    <source>
        <dbReference type="Proteomes" id="UP001318860"/>
    </source>
</evidence>
<dbReference type="PROSITE" id="PS50089">
    <property type="entry name" value="ZF_RING_2"/>
    <property type="match status" value="1"/>
</dbReference>
<evidence type="ECO:0000259" key="6">
    <source>
        <dbReference type="PROSITE" id="PS50089"/>
    </source>
</evidence>
<reference evidence="7 8" key="1">
    <citation type="journal article" date="2021" name="Comput. Struct. Biotechnol. J.">
        <title>De novo genome assembly of the potent medicinal plant Rehmannia glutinosa using nanopore technology.</title>
        <authorList>
            <person name="Ma L."/>
            <person name="Dong C."/>
            <person name="Song C."/>
            <person name="Wang X."/>
            <person name="Zheng X."/>
            <person name="Niu Y."/>
            <person name="Chen S."/>
            <person name="Feng W."/>
        </authorList>
    </citation>
    <scope>NUCLEOTIDE SEQUENCE [LARGE SCALE GENOMIC DNA]</scope>
    <source>
        <strain evidence="7">DH-2019</strain>
    </source>
</reference>
<dbReference type="InterPro" id="IPR001841">
    <property type="entry name" value="Znf_RING"/>
</dbReference>
<protein>
    <recommendedName>
        <fullName evidence="6">RING-type domain-containing protein</fullName>
    </recommendedName>
</protein>
<comment type="caution">
    <text evidence="7">The sequence shown here is derived from an EMBL/GenBank/DDBJ whole genome shotgun (WGS) entry which is preliminary data.</text>
</comment>
<dbReference type="PANTHER" id="PTHR47094">
    <property type="entry name" value="ELFLESS, ISOFORM B"/>
    <property type="match status" value="1"/>
</dbReference>
<evidence type="ECO:0000256" key="4">
    <source>
        <dbReference type="PROSITE-ProRule" id="PRU00175"/>
    </source>
</evidence>
<dbReference type="PROSITE" id="PS00518">
    <property type="entry name" value="ZF_RING_1"/>
    <property type="match status" value="1"/>
</dbReference>
<dbReference type="InterPro" id="IPR017907">
    <property type="entry name" value="Znf_RING_CS"/>
</dbReference>
<dbReference type="InterPro" id="IPR049627">
    <property type="entry name" value="SLX8"/>
</dbReference>
<keyword evidence="2 4" id="KW-0863">Zinc-finger</keyword>
<dbReference type="InterPro" id="IPR013083">
    <property type="entry name" value="Znf_RING/FYVE/PHD"/>
</dbReference>
<dbReference type="PANTHER" id="PTHR47094:SF1">
    <property type="entry name" value="RING-TYPE E3 UBIQUITIN TRANSFERASE"/>
    <property type="match status" value="1"/>
</dbReference>
<dbReference type="SUPFAM" id="SSF57850">
    <property type="entry name" value="RING/U-box"/>
    <property type="match status" value="1"/>
</dbReference>
<evidence type="ECO:0000256" key="3">
    <source>
        <dbReference type="ARBA" id="ARBA00022833"/>
    </source>
</evidence>
<keyword evidence="1" id="KW-0479">Metal-binding</keyword>
<evidence type="ECO:0000256" key="2">
    <source>
        <dbReference type="ARBA" id="ARBA00022771"/>
    </source>
</evidence>
<dbReference type="SMART" id="SM00184">
    <property type="entry name" value="RING"/>
    <property type="match status" value="1"/>
</dbReference>
<evidence type="ECO:0000256" key="1">
    <source>
        <dbReference type="ARBA" id="ARBA00022723"/>
    </source>
</evidence>
<feature type="domain" description="RING-type" evidence="6">
    <location>
        <begin position="197"/>
        <end position="235"/>
    </location>
</feature>
<name>A0ABR0W5E9_REHGL</name>
<gene>
    <name evidence="7" type="ORF">DH2020_024413</name>
</gene>
<dbReference type="Gene3D" id="3.30.40.10">
    <property type="entry name" value="Zinc/RING finger domain, C3HC4 (zinc finger)"/>
    <property type="match status" value="1"/>
</dbReference>
<evidence type="ECO:0000256" key="5">
    <source>
        <dbReference type="SAM" id="MobiDB-lite"/>
    </source>
</evidence>
<accession>A0ABR0W5E9</accession>
<dbReference type="Proteomes" id="UP001318860">
    <property type="component" value="Unassembled WGS sequence"/>
</dbReference>
<dbReference type="Pfam" id="PF13923">
    <property type="entry name" value="zf-C3HC4_2"/>
    <property type="match status" value="1"/>
</dbReference>
<keyword evidence="8" id="KW-1185">Reference proteome</keyword>
<dbReference type="EMBL" id="JABTTQ020000051">
    <property type="protein sequence ID" value="KAK6141841.1"/>
    <property type="molecule type" value="Genomic_DNA"/>
</dbReference>
<evidence type="ECO:0000313" key="7">
    <source>
        <dbReference type="EMBL" id="KAK6141841.1"/>
    </source>
</evidence>
<feature type="region of interest" description="Disordered" evidence="5">
    <location>
        <begin position="53"/>
        <end position="81"/>
    </location>
</feature>
<sequence length="254" mass="28682">MNIFVDSTELYFAVDDFQEIWALSNYYIMSSQDQVRRYTRSRSRRRMLDVDLNAVPPCESRDPEGTSIRTRSQDRQAAQENATLPSPIDVEAIDDDVIISSPRAFAEVTLCFQAKNNSRRTREHTIVVDLESDHLMLQDDERSARNKRRRVSTNQTIINCDLYINLDGCSNSKRKSGQSVTLPPPPPPPPKEPTFSCPVCMGALVEETSTKCGHIFCKACIKAAIAAQTKCPTCRRKTTAKDIFRIYLPATRSA</sequence>
<proteinExistence type="predicted"/>
<organism evidence="7 8">
    <name type="scientific">Rehmannia glutinosa</name>
    <name type="common">Chinese foxglove</name>
    <dbReference type="NCBI Taxonomy" id="99300"/>
    <lineage>
        <taxon>Eukaryota</taxon>
        <taxon>Viridiplantae</taxon>
        <taxon>Streptophyta</taxon>
        <taxon>Embryophyta</taxon>
        <taxon>Tracheophyta</taxon>
        <taxon>Spermatophyta</taxon>
        <taxon>Magnoliopsida</taxon>
        <taxon>eudicotyledons</taxon>
        <taxon>Gunneridae</taxon>
        <taxon>Pentapetalae</taxon>
        <taxon>asterids</taxon>
        <taxon>lamiids</taxon>
        <taxon>Lamiales</taxon>
        <taxon>Orobanchaceae</taxon>
        <taxon>Rehmannieae</taxon>
        <taxon>Rehmannia</taxon>
    </lineage>
</organism>
<keyword evidence="3" id="KW-0862">Zinc</keyword>
<feature type="compositionally biased region" description="Polar residues" evidence="5">
    <location>
        <begin position="67"/>
        <end position="81"/>
    </location>
</feature>